<dbReference type="AlphaFoldDB" id="R0AZK9"/>
<organism evidence="1 2">
    <name type="scientific">Enterocloster bolteae 90B8</name>
    <dbReference type="NCBI Taxonomy" id="997897"/>
    <lineage>
        <taxon>Bacteria</taxon>
        <taxon>Bacillati</taxon>
        <taxon>Bacillota</taxon>
        <taxon>Clostridia</taxon>
        <taxon>Lachnospirales</taxon>
        <taxon>Lachnospiraceae</taxon>
        <taxon>Enterocloster</taxon>
    </lineage>
</organism>
<dbReference type="RefSeq" id="WP_002571565.1">
    <property type="nucleotide sequence ID" value="NZ_KB851149.1"/>
</dbReference>
<sequence>MLAIQIEYGDIKSEELVFPLSDKEKEIIYFMIESGERAALPLTICSSRSSVQMLPSCINGLKFNEQSQKEIAFLQERLDRLTATEQDILSGILEIEKPKTLKEIINLSYHLRNYELLKDSSDSGRMAAELLIRDKKIEVPQEIWPLLDFEWIRDRFFDTHQGAYCPSGLVLKYEGAEVTEMYQDYFPDPGYEKDGAFLIHLHKMSDGQPVSYSVSLPADAEKLDMARRAMGIQDFSECKMNQYGGPLDQLKRYLPVAIDVESLNQFAIFLRDQVMADERQSLNVLMAALEAECPRNMEEALNVVSDLSRYQIFEDIQSPEDYARFKMAHDGSVYATPICESYLDLRGLGEALLKRDGVMMTNHGLVICNRWCCERLPDDVVVTRLFSPLSGTYENEEEYQSSFSAMDLAGYEYNIRKAIEVDFIQENPKGLAEYLNNQLVKQRVISMFPTVENYHYQLWGVLEVKSRGELRPEEWAFIKEEWTGQAADGWGEVFEQEEINCGEGDTLYVHFYTDGMDIRTEEELKGITEEQSGVQMKGMI</sequence>
<evidence type="ECO:0000313" key="2">
    <source>
        <dbReference type="Proteomes" id="UP000013041"/>
    </source>
</evidence>
<dbReference type="EMBL" id="AGYG01000009">
    <property type="protein sequence ID" value="ENZ41918.1"/>
    <property type="molecule type" value="Genomic_DNA"/>
</dbReference>
<proteinExistence type="predicted"/>
<name>R0AZK9_9FIRM</name>
<protein>
    <submittedName>
        <fullName evidence="1">Uncharacterized protein</fullName>
    </submittedName>
</protein>
<gene>
    <name evidence="1" type="ORF">HMPREF1097_01294</name>
</gene>
<accession>R0AZK9</accession>
<dbReference type="Proteomes" id="UP000013041">
    <property type="component" value="Unassembled WGS sequence"/>
</dbReference>
<dbReference type="PATRIC" id="fig|997897.5.peg.1375"/>
<comment type="caution">
    <text evidence="1">The sequence shown here is derived from an EMBL/GenBank/DDBJ whole genome shotgun (WGS) entry which is preliminary data.</text>
</comment>
<reference evidence="1 2" key="1">
    <citation type="submission" date="2013-01" db="EMBL/GenBank/DDBJ databases">
        <title>The Genome Sequence of Clostridium bolteae 90B8.</title>
        <authorList>
            <consortium name="The Broad Institute Genome Sequencing Platform"/>
            <person name="Earl A."/>
            <person name="Ward D."/>
            <person name="Feldgarden M."/>
            <person name="Gevers D."/>
            <person name="Courvalin P."/>
            <person name="Lambert T."/>
            <person name="Walker B."/>
            <person name="Young S.K."/>
            <person name="Zeng Q."/>
            <person name="Gargeya S."/>
            <person name="Fitzgerald M."/>
            <person name="Haas B."/>
            <person name="Abouelleil A."/>
            <person name="Alvarado L."/>
            <person name="Arachchi H.M."/>
            <person name="Berlin A.M."/>
            <person name="Chapman S.B."/>
            <person name="Dewar J."/>
            <person name="Goldberg J."/>
            <person name="Griggs A."/>
            <person name="Gujja S."/>
            <person name="Hansen M."/>
            <person name="Howarth C."/>
            <person name="Imamovic A."/>
            <person name="Larimer J."/>
            <person name="McCowan C."/>
            <person name="Murphy C."/>
            <person name="Neiman D."/>
            <person name="Pearson M."/>
            <person name="Priest M."/>
            <person name="Roberts A."/>
            <person name="Saif S."/>
            <person name="Shea T."/>
            <person name="Sisk P."/>
            <person name="Sykes S."/>
            <person name="Wortman J."/>
            <person name="Nusbaum C."/>
            <person name="Birren B."/>
        </authorList>
    </citation>
    <scope>NUCLEOTIDE SEQUENCE [LARGE SCALE GENOMIC DNA]</scope>
    <source>
        <strain evidence="1 2">90B8</strain>
    </source>
</reference>
<dbReference type="HOGENOM" id="CLU_498486_0_0_9"/>
<evidence type="ECO:0000313" key="1">
    <source>
        <dbReference type="EMBL" id="ENZ41918.1"/>
    </source>
</evidence>